<dbReference type="InterPro" id="IPR021457">
    <property type="entry name" value="DUF3108"/>
</dbReference>
<evidence type="ECO:0008006" key="3">
    <source>
        <dbReference type="Google" id="ProtNLM"/>
    </source>
</evidence>
<accession>A0A532VAX1</accession>
<name>A0A532VAX1_UNCT6</name>
<reference evidence="1 2" key="1">
    <citation type="submission" date="2017-06" db="EMBL/GenBank/DDBJ databases">
        <title>Novel microbial phyla capable of carbon fixation and sulfur reduction in deep-sea sediments.</title>
        <authorList>
            <person name="Huang J."/>
            <person name="Baker B."/>
            <person name="Wang Y."/>
        </authorList>
    </citation>
    <scope>NUCLEOTIDE SEQUENCE [LARGE SCALE GENOMIC DNA]</scope>
    <source>
        <strain evidence="1">B3_TA06</strain>
    </source>
</reference>
<sequence length="230" mass="26377">MKLLLFIYLASLPHKEVLTYDVHLGPIYAGQMELFFYEATFEGQPCYSLRSVLNSLESLAWLFTINDTFYSYVTRDSFKVLYFEKRMHETNYDTVIRVRFDWEGQRICYEDGSSYPLLPGTLDVVSIYYYFRLNSLAVGEERDVVLHADRITEQATVKAVKDVAVRSQASPTGSFVCTKLVPDVRGKGSFGSGGNLIFYLTNDENLYPALIRTVMTIGSINARLKWVWSE</sequence>
<evidence type="ECO:0000313" key="1">
    <source>
        <dbReference type="EMBL" id="TKJ44292.1"/>
    </source>
</evidence>
<gene>
    <name evidence="1" type="ORF">CEE36_00695</name>
</gene>
<dbReference type="EMBL" id="NJBO01000001">
    <property type="protein sequence ID" value="TKJ44292.1"/>
    <property type="molecule type" value="Genomic_DNA"/>
</dbReference>
<dbReference type="AlphaFoldDB" id="A0A532VAX1"/>
<comment type="caution">
    <text evidence="1">The sequence shown here is derived from an EMBL/GenBank/DDBJ whole genome shotgun (WGS) entry which is preliminary data.</text>
</comment>
<dbReference type="Pfam" id="PF11306">
    <property type="entry name" value="DUF3108"/>
    <property type="match status" value="1"/>
</dbReference>
<organism evidence="1 2">
    <name type="scientific">candidate division TA06 bacterium B3_TA06</name>
    <dbReference type="NCBI Taxonomy" id="2012487"/>
    <lineage>
        <taxon>Bacteria</taxon>
        <taxon>Bacteria division TA06</taxon>
    </lineage>
</organism>
<protein>
    <recommendedName>
        <fullName evidence="3">DUF3108 domain-containing protein</fullName>
    </recommendedName>
</protein>
<evidence type="ECO:0000313" key="2">
    <source>
        <dbReference type="Proteomes" id="UP000317778"/>
    </source>
</evidence>
<dbReference type="Proteomes" id="UP000317778">
    <property type="component" value="Unassembled WGS sequence"/>
</dbReference>
<proteinExistence type="predicted"/>